<dbReference type="AlphaFoldDB" id="G8JWU7"/>
<dbReference type="InParanoid" id="G8JWU7"/>
<dbReference type="HOGENOM" id="CLU_084268_0_0_1"/>
<feature type="region of interest" description="Disordered" evidence="1">
    <location>
        <begin position="175"/>
        <end position="216"/>
    </location>
</feature>
<sequence>MAESLSSPPSCARDVSSTMSLYDNSISDTATDNISTRAVYETSIADEDPLFRPVSRPLSRSSINSGLSMIATKDGVEGRRVPRYGIPQYSLNLLNTMNSQNHWKKSHGDDLTRDCLSGPPMTLKEKMRLLTNDRTSRNSSNESTDSFEEQAQNESIMLSSSRNHLFLPRMHSELESNSSTLGDDPSYLYEMGGTQPALSVTDSDREGGFSYIPTSN</sequence>
<dbReference type="KEGG" id="erc:Ecym_8025"/>
<organism evidence="2 3">
    <name type="scientific">Eremothecium cymbalariae (strain CBS 270.75 / DBVPG 7215 / KCTC 17166 / NRRL Y-17582)</name>
    <name type="common">Yeast</name>
    <dbReference type="NCBI Taxonomy" id="931890"/>
    <lineage>
        <taxon>Eukaryota</taxon>
        <taxon>Fungi</taxon>
        <taxon>Dikarya</taxon>
        <taxon>Ascomycota</taxon>
        <taxon>Saccharomycotina</taxon>
        <taxon>Saccharomycetes</taxon>
        <taxon>Saccharomycetales</taxon>
        <taxon>Saccharomycetaceae</taxon>
        <taxon>Eremothecium</taxon>
    </lineage>
</organism>
<feature type="compositionally biased region" description="Polar residues" evidence="1">
    <location>
        <begin position="137"/>
        <end position="154"/>
    </location>
</feature>
<keyword evidence="3" id="KW-1185">Reference proteome</keyword>
<evidence type="ECO:0000256" key="1">
    <source>
        <dbReference type="SAM" id="MobiDB-lite"/>
    </source>
</evidence>
<accession>G8JWU7</accession>
<protein>
    <submittedName>
        <fullName evidence="2">Uncharacterized protein</fullName>
    </submittedName>
</protein>
<dbReference type="OMA" id="YPKSHED"/>
<name>G8JWU7_ERECY</name>
<dbReference type="RefSeq" id="XP_003648138.1">
    <property type="nucleotide sequence ID" value="XM_003648090.1"/>
</dbReference>
<proteinExistence type="predicted"/>
<gene>
    <name evidence="2" type="ordered locus">Ecym_8025</name>
</gene>
<reference evidence="3" key="1">
    <citation type="journal article" date="2012" name="G3 (Bethesda)">
        <title>Pichia sorbitophila, an interspecies yeast hybrid reveals early steps of genome resolution following polyploidization.</title>
        <authorList>
            <person name="Leh Louis V."/>
            <person name="Despons L."/>
            <person name="Friedrich A."/>
            <person name="Martin T."/>
            <person name="Durrens P."/>
            <person name="Casaregola S."/>
            <person name="Neuveglise C."/>
            <person name="Fairhead C."/>
            <person name="Marck C."/>
            <person name="Cruz J.A."/>
            <person name="Straub M.L."/>
            <person name="Kugler V."/>
            <person name="Sacerdot C."/>
            <person name="Uzunov Z."/>
            <person name="Thierry A."/>
            <person name="Weiss S."/>
            <person name="Bleykasten C."/>
            <person name="De Montigny J."/>
            <person name="Jacques N."/>
            <person name="Jung P."/>
            <person name="Lemaire M."/>
            <person name="Mallet S."/>
            <person name="Morel G."/>
            <person name="Richard G.F."/>
            <person name="Sarkar A."/>
            <person name="Savel G."/>
            <person name="Schacherer J."/>
            <person name="Seret M.L."/>
            <person name="Talla E."/>
            <person name="Samson G."/>
            <person name="Jubin C."/>
            <person name="Poulain J."/>
            <person name="Vacherie B."/>
            <person name="Barbe V."/>
            <person name="Pelletier E."/>
            <person name="Sherman D.J."/>
            <person name="Westhof E."/>
            <person name="Weissenbach J."/>
            <person name="Baret P.V."/>
            <person name="Wincker P."/>
            <person name="Gaillardin C."/>
            <person name="Dujon B."/>
            <person name="Souciet J.L."/>
        </authorList>
    </citation>
    <scope>NUCLEOTIDE SEQUENCE [LARGE SCALE GENOMIC DNA]</scope>
    <source>
        <strain evidence="3">CBS 270.75 / DBVPG 7215 / KCTC 17166 / NRRL Y-17582</strain>
    </source>
</reference>
<dbReference type="Proteomes" id="UP000006790">
    <property type="component" value="Chromosome 8"/>
</dbReference>
<dbReference type="OrthoDB" id="3981113at2759"/>
<dbReference type="eggNOG" id="ENOG502S3TQ">
    <property type="taxonomic scope" value="Eukaryota"/>
</dbReference>
<evidence type="ECO:0000313" key="2">
    <source>
        <dbReference type="EMBL" id="AET41321.1"/>
    </source>
</evidence>
<dbReference type="GeneID" id="11469823"/>
<evidence type="ECO:0000313" key="3">
    <source>
        <dbReference type="Proteomes" id="UP000006790"/>
    </source>
</evidence>
<dbReference type="EMBL" id="CP002504">
    <property type="protein sequence ID" value="AET41321.1"/>
    <property type="molecule type" value="Genomic_DNA"/>
</dbReference>
<feature type="region of interest" description="Disordered" evidence="1">
    <location>
        <begin position="129"/>
        <end position="154"/>
    </location>
</feature>